<dbReference type="FunFam" id="3.30.479.30:FF:000004">
    <property type="entry name" value="Putative membrane protease family, stomatin"/>
    <property type="match status" value="1"/>
</dbReference>
<comment type="similarity">
    <text evidence="1">Belongs to the band 7/mec-2 family.</text>
</comment>
<reference evidence="3" key="1">
    <citation type="submission" date="2018-05" db="EMBL/GenBank/DDBJ databases">
        <authorList>
            <person name="Lanie J.A."/>
            <person name="Ng W.-L."/>
            <person name="Kazmierczak K.M."/>
            <person name="Andrzejewski T.M."/>
            <person name="Davidsen T.M."/>
            <person name="Wayne K.J."/>
            <person name="Tettelin H."/>
            <person name="Glass J.I."/>
            <person name="Rusch D."/>
            <person name="Podicherti R."/>
            <person name="Tsui H.-C.T."/>
            <person name="Winkler M.E."/>
        </authorList>
    </citation>
    <scope>NUCLEOTIDE SEQUENCE</scope>
</reference>
<proteinExistence type="inferred from homology"/>
<dbReference type="PANTHER" id="PTHR43327">
    <property type="entry name" value="STOMATIN-LIKE PROTEIN 2, MITOCHONDRIAL"/>
    <property type="match status" value="1"/>
</dbReference>
<evidence type="ECO:0000313" key="3">
    <source>
        <dbReference type="EMBL" id="SVC60240.1"/>
    </source>
</evidence>
<dbReference type="PRINTS" id="PR00721">
    <property type="entry name" value="STOMATIN"/>
</dbReference>
<dbReference type="EMBL" id="UINC01100293">
    <property type="protein sequence ID" value="SVC60240.1"/>
    <property type="molecule type" value="Genomic_DNA"/>
</dbReference>
<dbReference type="InterPro" id="IPR036013">
    <property type="entry name" value="Band_7/SPFH_dom_sf"/>
</dbReference>
<dbReference type="Pfam" id="PF01145">
    <property type="entry name" value="Band_7"/>
    <property type="match status" value="1"/>
</dbReference>
<dbReference type="GO" id="GO:0005886">
    <property type="term" value="C:plasma membrane"/>
    <property type="evidence" value="ECO:0007669"/>
    <property type="project" value="UniProtKB-ARBA"/>
</dbReference>
<gene>
    <name evidence="3" type="ORF">METZ01_LOCUS313094</name>
</gene>
<feature type="domain" description="Band 7" evidence="2">
    <location>
        <begin position="3"/>
        <end position="165"/>
    </location>
</feature>
<dbReference type="InterPro" id="IPR001107">
    <property type="entry name" value="Band_7"/>
</dbReference>
<dbReference type="InterPro" id="IPR001972">
    <property type="entry name" value="Stomatin_HflK_fam"/>
</dbReference>
<protein>
    <recommendedName>
        <fullName evidence="2">Band 7 domain-containing protein</fullName>
    </recommendedName>
</protein>
<evidence type="ECO:0000259" key="2">
    <source>
        <dbReference type="SMART" id="SM00244"/>
    </source>
</evidence>
<accession>A0A382NHT4</accession>
<evidence type="ECO:0000256" key="1">
    <source>
        <dbReference type="ARBA" id="ARBA00008164"/>
    </source>
</evidence>
<dbReference type="SUPFAM" id="SSF117892">
    <property type="entry name" value="Band 7/SPFH domain"/>
    <property type="match status" value="1"/>
</dbReference>
<name>A0A382NHT4_9ZZZZ</name>
<dbReference type="PANTHER" id="PTHR43327:SF10">
    <property type="entry name" value="STOMATIN-LIKE PROTEIN 2, MITOCHONDRIAL"/>
    <property type="match status" value="1"/>
</dbReference>
<sequence>MIPLIKIVRQYERLAVFTLGKFSERNGLKGPGIRILVWPFQTSTRIDLREEVIDIPRQTNITSDNAPLDIDFLVFLRPIEHEAQKVVLEVINYHQAVIGMATTILRAVVGEMTVDEVLSQRERINDALRVKLDEITGRWGIKVTQVEIKEIEPAADIQSAMNRQMAAERLRRAEVTEAEGKRQASITVAEGEKQAEILRAEGQRQSEILAAEGDQQASVLRAEGFSLALDRIYSVAQNVDTKTLSLQYFETLKEMGKGDSTKFIFPMEFTKLLGPFASALSVLEDTGPSGDKAQVEEGN</sequence>
<dbReference type="Gene3D" id="3.30.479.30">
    <property type="entry name" value="Band 7 domain"/>
    <property type="match status" value="1"/>
</dbReference>
<dbReference type="SMART" id="SM00244">
    <property type="entry name" value="PHB"/>
    <property type="match status" value="1"/>
</dbReference>
<dbReference type="InterPro" id="IPR050710">
    <property type="entry name" value="Band7/mec-2_domain"/>
</dbReference>
<organism evidence="3">
    <name type="scientific">marine metagenome</name>
    <dbReference type="NCBI Taxonomy" id="408172"/>
    <lineage>
        <taxon>unclassified sequences</taxon>
        <taxon>metagenomes</taxon>
        <taxon>ecological metagenomes</taxon>
    </lineage>
</organism>
<dbReference type="AlphaFoldDB" id="A0A382NHT4"/>
<dbReference type="GO" id="GO:0098552">
    <property type="term" value="C:side of membrane"/>
    <property type="evidence" value="ECO:0007669"/>
    <property type="project" value="UniProtKB-ARBA"/>
</dbReference>